<dbReference type="InterPro" id="IPR013783">
    <property type="entry name" value="Ig-like_fold"/>
</dbReference>
<accession>A0ABS5YDX0</accession>
<feature type="domain" description="Pili assembly chaperone N-terminal" evidence="2">
    <location>
        <begin position="43"/>
        <end position="152"/>
    </location>
</feature>
<comment type="caution">
    <text evidence="3">The sequence shown here is derived from an EMBL/GenBank/DDBJ whole genome shotgun (WGS) entry which is preliminary data.</text>
</comment>
<keyword evidence="1" id="KW-0732">Signal</keyword>
<dbReference type="Proteomes" id="UP000811282">
    <property type="component" value="Unassembled WGS sequence"/>
</dbReference>
<evidence type="ECO:0000313" key="4">
    <source>
        <dbReference type="Proteomes" id="UP000811282"/>
    </source>
</evidence>
<proteinExistence type="predicted"/>
<dbReference type="InterPro" id="IPR016147">
    <property type="entry name" value="Pili_assmbl_chaperone_N"/>
</dbReference>
<sequence length="248" mass="27696">MTGAGRTRALRRLGLWLAVASLQVGGAARAGNAVLIWPVDPVITAAQKASELWVENRGTSTTLIQVRVFGWQQRNGTDGYQNQQRVIASPPMLRLEPGQKQVVRLLKQPPPAAGEELAYRILLDEIPTPHLDSQDKTHSVNFQMRYSLPLFVYGERAAPDAGEPLLSWRVVEEGGGVFLEFSNHGSVHARLIQAQFDHHRLSEGLLGYVLPHASYRWPLEGTLARGQQLEFRLDNRDRLWRSGAQQAQ</sequence>
<dbReference type="Pfam" id="PF00345">
    <property type="entry name" value="PapD_N"/>
    <property type="match status" value="1"/>
</dbReference>
<dbReference type="EMBL" id="JAFJYC010000002">
    <property type="protein sequence ID" value="MBT9432917.1"/>
    <property type="molecule type" value="Genomic_DNA"/>
</dbReference>
<name>A0ABS5YDX0_9GAMM</name>
<evidence type="ECO:0000259" key="2">
    <source>
        <dbReference type="Pfam" id="PF00345"/>
    </source>
</evidence>
<feature type="chain" id="PRO_5046150525" evidence="1">
    <location>
        <begin position="31"/>
        <end position="248"/>
    </location>
</feature>
<organism evidence="3 4">
    <name type="scientific">Candidatus Sodalis endolongispinus</name>
    <dbReference type="NCBI Taxonomy" id="2812662"/>
    <lineage>
        <taxon>Bacteria</taxon>
        <taxon>Pseudomonadati</taxon>
        <taxon>Pseudomonadota</taxon>
        <taxon>Gammaproteobacteria</taxon>
        <taxon>Enterobacterales</taxon>
        <taxon>Bruguierivoracaceae</taxon>
        <taxon>Sodalis</taxon>
    </lineage>
</organism>
<protein>
    <submittedName>
        <fullName evidence="3">Molecular chaperone</fullName>
    </submittedName>
</protein>
<feature type="signal peptide" evidence="1">
    <location>
        <begin position="1"/>
        <end position="30"/>
    </location>
</feature>
<dbReference type="PANTHER" id="PTHR30251:SF4">
    <property type="entry name" value="SLR1668 PROTEIN"/>
    <property type="match status" value="1"/>
</dbReference>
<dbReference type="Gene3D" id="2.60.40.10">
    <property type="entry name" value="Immunoglobulins"/>
    <property type="match status" value="1"/>
</dbReference>
<gene>
    <name evidence="3" type="ORF">JZM24_13645</name>
</gene>
<dbReference type="SUPFAM" id="SSF49354">
    <property type="entry name" value="PapD-like"/>
    <property type="match status" value="1"/>
</dbReference>
<dbReference type="InterPro" id="IPR050643">
    <property type="entry name" value="Periplasmic_pilus_chap"/>
</dbReference>
<evidence type="ECO:0000256" key="1">
    <source>
        <dbReference type="SAM" id="SignalP"/>
    </source>
</evidence>
<keyword evidence="4" id="KW-1185">Reference proteome</keyword>
<dbReference type="InterPro" id="IPR008962">
    <property type="entry name" value="PapD-like_sf"/>
</dbReference>
<reference evidence="3 4" key="1">
    <citation type="journal article" date="2021" name="Genome Biol. Evol.">
        <title>The evolution of interdependence in a four-way mealybug symbiosis.</title>
        <authorList>
            <person name="Garber A.I."/>
            <person name="Kupper M."/>
            <person name="Laetsch D.R."/>
            <person name="Weldon S.R."/>
            <person name="Ladinsky M.S."/>
            <person name="Bjorkman P.J."/>
            <person name="McCutcheon J.P."/>
        </authorList>
    </citation>
    <scope>NUCLEOTIDE SEQUENCE [LARGE SCALE GENOMIC DNA]</scope>
    <source>
        <strain evidence="3">SOD</strain>
    </source>
</reference>
<evidence type="ECO:0000313" key="3">
    <source>
        <dbReference type="EMBL" id="MBT9432917.1"/>
    </source>
</evidence>
<dbReference type="PANTHER" id="PTHR30251">
    <property type="entry name" value="PILUS ASSEMBLY CHAPERONE"/>
    <property type="match status" value="1"/>
</dbReference>